<protein>
    <recommendedName>
        <fullName evidence="5">Dimethylargininase</fullName>
    </recommendedName>
</protein>
<evidence type="ECO:0008006" key="5">
    <source>
        <dbReference type="Google" id="ProtNLM"/>
    </source>
</evidence>
<gene>
    <name evidence="3" type="ORF">ILEXP_LOCUS1783</name>
</gene>
<sequence length="86" mass="9576">MSTLKYTHAVVCRIPKTYGNDVQSDYPRAKFQHECFVRALRDTGIDVVELPPDEALPLCGFVEDTAVICNGIALITRPGQPSRIKE</sequence>
<dbReference type="InterPro" id="IPR033199">
    <property type="entry name" value="DDAH-like"/>
</dbReference>
<comment type="caution">
    <text evidence="3">The sequence shown here is derived from an EMBL/GenBank/DDBJ whole genome shotgun (WGS) entry which is preliminary data.</text>
</comment>
<dbReference type="PANTHER" id="PTHR12737:SF9">
    <property type="entry name" value="DIMETHYLARGININASE"/>
    <property type="match status" value="1"/>
</dbReference>
<dbReference type="Gene3D" id="3.75.10.10">
    <property type="entry name" value="L-arginine/glycine Amidinotransferase, Chain A"/>
    <property type="match status" value="1"/>
</dbReference>
<dbReference type="EMBL" id="CAUOFW020000664">
    <property type="protein sequence ID" value="CAK9134855.1"/>
    <property type="molecule type" value="Genomic_DNA"/>
</dbReference>
<dbReference type="PANTHER" id="PTHR12737">
    <property type="entry name" value="DIMETHYLARGININE DIMETHYLAMINOHYDROLASE"/>
    <property type="match status" value="1"/>
</dbReference>
<evidence type="ECO:0000313" key="4">
    <source>
        <dbReference type="Proteomes" id="UP001642360"/>
    </source>
</evidence>
<comment type="similarity">
    <text evidence="1">Belongs to the DDAH family.</text>
</comment>
<dbReference type="AlphaFoldDB" id="A0ABC8QQ71"/>
<name>A0ABC8QQ71_9AQUA</name>
<proteinExistence type="inferred from homology"/>
<accession>A0ABC8QQ71</accession>
<keyword evidence="4" id="KW-1185">Reference proteome</keyword>
<organism evidence="3 4">
    <name type="scientific">Ilex paraguariensis</name>
    <name type="common">yerba mate</name>
    <dbReference type="NCBI Taxonomy" id="185542"/>
    <lineage>
        <taxon>Eukaryota</taxon>
        <taxon>Viridiplantae</taxon>
        <taxon>Streptophyta</taxon>
        <taxon>Embryophyta</taxon>
        <taxon>Tracheophyta</taxon>
        <taxon>Spermatophyta</taxon>
        <taxon>Magnoliopsida</taxon>
        <taxon>eudicotyledons</taxon>
        <taxon>Gunneridae</taxon>
        <taxon>Pentapetalae</taxon>
        <taxon>asterids</taxon>
        <taxon>campanulids</taxon>
        <taxon>Aquifoliales</taxon>
        <taxon>Aquifoliaceae</taxon>
        <taxon>Ilex</taxon>
    </lineage>
</organism>
<keyword evidence="2" id="KW-0378">Hydrolase</keyword>
<evidence type="ECO:0000256" key="2">
    <source>
        <dbReference type="ARBA" id="ARBA00022801"/>
    </source>
</evidence>
<evidence type="ECO:0000313" key="3">
    <source>
        <dbReference type="EMBL" id="CAK9134855.1"/>
    </source>
</evidence>
<dbReference type="Proteomes" id="UP001642360">
    <property type="component" value="Unassembled WGS sequence"/>
</dbReference>
<feature type="non-terminal residue" evidence="3">
    <location>
        <position position="86"/>
    </location>
</feature>
<dbReference type="SUPFAM" id="SSF55909">
    <property type="entry name" value="Pentein"/>
    <property type="match status" value="1"/>
</dbReference>
<dbReference type="GO" id="GO:0016787">
    <property type="term" value="F:hydrolase activity"/>
    <property type="evidence" value="ECO:0007669"/>
    <property type="project" value="UniProtKB-KW"/>
</dbReference>
<reference evidence="3 4" key="1">
    <citation type="submission" date="2024-02" db="EMBL/GenBank/DDBJ databases">
        <authorList>
            <person name="Vignale AGUSTIN F."/>
            <person name="Sosa J E."/>
            <person name="Modenutti C."/>
        </authorList>
    </citation>
    <scope>NUCLEOTIDE SEQUENCE [LARGE SCALE GENOMIC DNA]</scope>
</reference>
<evidence type="ECO:0000256" key="1">
    <source>
        <dbReference type="ARBA" id="ARBA00008532"/>
    </source>
</evidence>